<organism evidence="2 3">
    <name type="scientific">Fusarium ambrosium</name>
    <dbReference type="NCBI Taxonomy" id="131363"/>
    <lineage>
        <taxon>Eukaryota</taxon>
        <taxon>Fungi</taxon>
        <taxon>Dikarya</taxon>
        <taxon>Ascomycota</taxon>
        <taxon>Pezizomycotina</taxon>
        <taxon>Sordariomycetes</taxon>
        <taxon>Hypocreomycetidae</taxon>
        <taxon>Hypocreales</taxon>
        <taxon>Nectriaceae</taxon>
        <taxon>Fusarium</taxon>
        <taxon>Fusarium solani species complex</taxon>
    </lineage>
</organism>
<sequence length="161" mass="18551">MLDHEWKRIEDYNPGYPQYTALIAAHEPYYISRRFGRLRARLLLQKQDKLSMLEEELDKIAANESARLFLGSSRDDTNLPRREVLKEIDTAMADFDEFVRRNSEIMGLSKPVDRDVTNLRNWLNATGSISWAESDYLNHRDDLVSVSPIGPDAAGNQLEPI</sequence>
<keyword evidence="3" id="KW-1185">Reference proteome</keyword>
<dbReference type="EMBL" id="NIZV01000142">
    <property type="protein sequence ID" value="RSM05086.1"/>
    <property type="molecule type" value="Genomic_DNA"/>
</dbReference>
<accession>A0A428TSS7</accession>
<feature type="domain" description="DUF6594" evidence="1">
    <location>
        <begin position="16"/>
        <end position="149"/>
    </location>
</feature>
<gene>
    <name evidence="2" type="ORF">CDV31_009720</name>
</gene>
<evidence type="ECO:0000313" key="2">
    <source>
        <dbReference type="EMBL" id="RSM05086.1"/>
    </source>
</evidence>
<dbReference type="PANTHER" id="PTHR34502">
    <property type="entry name" value="DUF6594 DOMAIN-CONTAINING PROTEIN-RELATED"/>
    <property type="match status" value="1"/>
</dbReference>
<protein>
    <recommendedName>
        <fullName evidence="1">DUF6594 domain-containing protein</fullName>
    </recommendedName>
</protein>
<dbReference type="InterPro" id="IPR046529">
    <property type="entry name" value="DUF6594"/>
</dbReference>
<evidence type="ECO:0000259" key="1">
    <source>
        <dbReference type="Pfam" id="PF20237"/>
    </source>
</evidence>
<dbReference type="Proteomes" id="UP000288429">
    <property type="component" value="Unassembled WGS sequence"/>
</dbReference>
<reference evidence="2 3" key="1">
    <citation type="submission" date="2017-06" db="EMBL/GenBank/DDBJ databases">
        <title>Cmopartive genomic analysis of Ambrosia Fusariam Clade fungi.</title>
        <authorList>
            <person name="Stajich J.E."/>
            <person name="Carrillo J."/>
            <person name="Kijimoto T."/>
            <person name="Eskalen A."/>
            <person name="O'Donnell K."/>
            <person name="Kasson M."/>
        </authorList>
    </citation>
    <scope>NUCLEOTIDE SEQUENCE [LARGE SCALE GENOMIC DNA]</scope>
    <source>
        <strain evidence="2 3">NRRL 20438</strain>
    </source>
</reference>
<dbReference type="PANTHER" id="PTHR34502:SF3">
    <property type="entry name" value="DUF6594 DOMAIN-CONTAINING PROTEIN"/>
    <property type="match status" value="1"/>
</dbReference>
<name>A0A428TSS7_9HYPO</name>
<proteinExistence type="predicted"/>
<comment type="caution">
    <text evidence="2">The sequence shown here is derived from an EMBL/GenBank/DDBJ whole genome shotgun (WGS) entry which is preliminary data.</text>
</comment>
<dbReference type="AlphaFoldDB" id="A0A428TSS7"/>
<evidence type="ECO:0000313" key="3">
    <source>
        <dbReference type="Proteomes" id="UP000288429"/>
    </source>
</evidence>
<dbReference type="Pfam" id="PF20237">
    <property type="entry name" value="DUF6594"/>
    <property type="match status" value="1"/>
</dbReference>